<proteinExistence type="predicted"/>
<feature type="region of interest" description="Disordered" evidence="1">
    <location>
        <begin position="1"/>
        <end position="25"/>
    </location>
</feature>
<name>A0A344LEA3_9PSEU</name>
<keyword evidence="2" id="KW-1133">Transmembrane helix</keyword>
<reference evidence="4 5" key="1">
    <citation type="submission" date="2016-04" db="EMBL/GenBank/DDBJ databases">
        <title>Complete genome sequence and analysis of deep-sea sediment isolate, Amycolatopsis sp. WP1.</title>
        <authorList>
            <person name="Wang H."/>
            <person name="Chen S."/>
            <person name="Wu Q."/>
        </authorList>
    </citation>
    <scope>NUCLEOTIDE SEQUENCE [LARGE SCALE GENOMIC DNA]</scope>
    <source>
        <strain evidence="4 5">WP1</strain>
    </source>
</reference>
<dbReference type="KEGG" id="aab:A4R43_31200"/>
<evidence type="ECO:0000313" key="4">
    <source>
        <dbReference type="EMBL" id="AXB46377.1"/>
    </source>
</evidence>
<keyword evidence="2" id="KW-0472">Membrane</keyword>
<dbReference type="Proteomes" id="UP000250434">
    <property type="component" value="Chromosome"/>
</dbReference>
<gene>
    <name evidence="4" type="ORF">A4R43_31200</name>
</gene>
<dbReference type="Pfam" id="PF04294">
    <property type="entry name" value="VanW"/>
    <property type="match status" value="1"/>
</dbReference>
<dbReference type="EMBL" id="CP015163">
    <property type="protein sequence ID" value="AXB46377.1"/>
    <property type="molecule type" value="Genomic_DNA"/>
</dbReference>
<keyword evidence="2" id="KW-0812">Transmembrane</keyword>
<dbReference type="AlphaFoldDB" id="A0A344LEA3"/>
<protein>
    <submittedName>
        <fullName evidence="4">Vanomycin resistance protein VanB</fullName>
    </submittedName>
</protein>
<accession>A0A344LEA3</accession>
<dbReference type="PANTHER" id="PTHR35788:SF1">
    <property type="entry name" value="EXPORTED PROTEIN"/>
    <property type="match status" value="1"/>
</dbReference>
<evidence type="ECO:0000256" key="2">
    <source>
        <dbReference type="SAM" id="Phobius"/>
    </source>
</evidence>
<evidence type="ECO:0000313" key="5">
    <source>
        <dbReference type="Proteomes" id="UP000250434"/>
    </source>
</evidence>
<dbReference type="InterPro" id="IPR022029">
    <property type="entry name" value="YoaR-like_PG-bd"/>
</dbReference>
<organism evidence="4 5">
    <name type="scientific">Amycolatopsis albispora</name>
    <dbReference type="NCBI Taxonomy" id="1804986"/>
    <lineage>
        <taxon>Bacteria</taxon>
        <taxon>Bacillati</taxon>
        <taxon>Actinomycetota</taxon>
        <taxon>Actinomycetes</taxon>
        <taxon>Pseudonocardiales</taxon>
        <taxon>Pseudonocardiaceae</taxon>
        <taxon>Amycolatopsis</taxon>
    </lineage>
</organism>
<dbReference type="InterPro" id="IPR007391">
    <property type="entry name" value="Vancomycin_resist_VanW"/>
</dbReference>
<evidence type="ECO:0000256" key="1">
    <source>
        <dbReference type="SAM" id="MobiDB-lite"/>
    </source>
</evidence>
<keyword evidence="5" id="KW-1185">Reference proteome</keyword>
<feature type="domain" description="YoaR-like putative peptidoglycan binding" evidence="3">
    <location>
        <begin position="305"/>
        <end position="368"/>
    </location>
</feature>
<feature type="transmembrane region" description="Helical" evidence="2">
    <location>
        <begin position="53"/>
        <end position="74"/>
    </location>
</feature>
<evidence type="ECO:0000259" key="3">
    <source>
        <dbReference type="Pfam" id="PF12229"/>
    </source>
</evidence>
<dbReference type="Pfam" id="PF12229">
    <property type="entry name" value="PG_binding_4"/>
    <property type="match status" value="1"/>
</dbReference>
<feature type="compositionally biased region" description="Acidic residues" evidence="1">
    <location>
        <begin position="10"/>
        <end position="25"/>
    </location>
</feature>
<dbReference type="InterPro" id="IPR052913">
    <property type="entry name" value="Glycopeptide_resist_protein"/>
</dbReference>
<sequence length="616" mass="65883">MREEHYWPEFDSDAIETEPEPAEENDEELVGALLDGPVVLERPRSRATRRRYAVGRVFLGIGAFLALFVVLYTADLIFSAGTVPRGVTVVGIPVGGLARDDAEAVLRKELEPRLTAPVRVRAGDVDAELDPIASGLGLDWPGTVTQAGTQPLDPITRIASFFTTREVGVVTTSDPDVLKQSVTTFAAEKLNHDMTEGSIRFESIPGSDGGVTAIAVEPRQRQEMADIDAATQLIKDNWLGHAAVELPVRASPPKATAEGVRATLEQIVKPTVALPMHIRGDGQDAVLKPDGIAGAMQFAAVDGGALEVRLDQGKLQQLAQPQLAGTEREPKDAQIVFTGASPTVQPSEDGRKVAWTKTFAPFLEAVKRPDVHELRAVYEPGKPKVTTQAANSLGVKEVIGEFTTGGFSGDVTRNVKTIADKVAGAIVRPGDTFSLDEHVGPRTASQGYLKAPVHEDGTGAEVYGGGINQFTSTLYNAVYFAGLADAGHSPHSFYIDRFPPGRDARSLQDNGSAVDLRFTNDAPTGIAIQTLTSGNTVTVKIWGTKRYRVESLTGPQSDVVDPPVRTGDAGRCEPTPGVPGFTVTDTRVLYDLGSGAEVRREPRTVTYQPRPTTICP</sequence>
<dbReference type="PANTHER" id="PTHR35788">
    <property type="entry name" value="EXPORTED PROTEIN-RELATED"/>
    <property type="match status" value="1"/>
</dbReference>